<feature type="transmembrane region" description="Helical" evidence="7">
    <location>
        <begin position="34"/>
        <end position="61"/>
    </location>
</feature>
<dbReference type="Pfam" id="PF08238">
    <property type="entry name" value="Sel1"/>
    <property type="match status" value="2"/>
</dbReference>
<evidence type="ECO:0000313" key="8">
    <source>
        <dbReference type="EMBL" id="RTG84735.1"/>
    </source>
</evidence>
<keyword evidence="2" id="KW-0963">Cytoplasm</keyword>
<keyword evidence="7" id="KW-0472">Membrane</keyword>
<accession>A0A430QAM0</accession>
<evidence type="ECO:0000256" key="2">
    <source>
        <dbReference type="ARBA" id="ARBA00022490"/>
    </source>
</evidence>
<dbReference type="PANTHER" id="PTHR44554">
    <property type="entry name" value="LRP2-BINDING PROTEIN"/>
    <property type="match status" value="1"/>
</dbReference>
<keyword evidence="7" id="KW-1133">Transmembrane helix</keyword>
<dbReference type="STRING" id="6184.A0A430QAM0"/>
<keyword evidence="3" id="KW-0677">Repeat</keyword>
<sequence>NFESFKYLHICIRLLIVPEKWFPKHATSIRKSTWHLLCIILLLLFFIYLCYLAVLGVMYLYGIGVKENCDNALFCLSEASARGSLYAKANLIYFYYRRKMFTNVCYLASRMVTCDNFVTTSECIQTFQYRAMSMACFLYALCLKSGKGVQKDELLADQLFSKSVEWDPPLAARYVNLVIAGEL</sequence>
<evidence type="ECO:0000256" key="3">
    <source>
        <dbReference type="ARBA" id="ARBA00022737"/>
    </source>
</evidence>
<proteinExistence type="predicted"/>
<dbReference type="AlphaFoldDB" id="A0A430QAM0"/>
<comment type="function">
    <text evidence="5">May act as an adapter that regulates LRP2 function.</text>
</comment>
<comment type="subcellular location">
    <subcellularLocation>
        <location evidence="1">Cytoplasm</location>
    </subcellularLocation>
</comment>
<evidence type="ECO:0000256" key="1">
    <source>
        <dbReference type="ARBA" id="ARBA00004496"/>
    </source>
</evidence>
<dbReference type="SUPFAM" id="SSF81901">
    <property type="entry name" value="HCP-like"/>
    <property type="match status" value="2"/>
</dbReference>
<dbReference type="InterPro" id="IPR006597">
    <property type="entry name" value="Sel1-like"/>
</dbReference>
<evidence type="ECO:0000256" key="7">
    <source>
        <dbReference type="SAM" id="Phobius"/>
    </source>
</evidence>
<evidence type="ECO:0000256" key="6">
    <source>
        <dbReference type="ARBA" id="ARBA00039954"/>
    </source>
</evidence>
<feature type="non-terminal residue" evidence="8">
    <location>
        <position position="1"/>
    </location>
</feature>
<gene>
    <name evidence="8" type="ORF">DC041_0009629</name>
</gene>
<dbReference type="SMART" id="SM00671">
    <property type="entry name" value="SEL1"/>
    <property type="match status" value="2"/>
</dbReference>
<organism evidence="8 9">
    <name type="scientific">Schistosoma bovis</name>
    <name type="common">Blood fluke</name>
    <dbReference type="NCBI Taxonomy" id="6184"/>
    <lineage>
        <taxon>Eukaryota</taxon>
        <taxon>Metazoa</taxon>
        <taxon>Spiralia</taxon>
        <taxon>Lophotrochozoa</taxon>
        <taxon>Platyhelminthes</taxon>
        <taxon>Trematoda</taxon>
        <taxon>Digenea</taxon>
        <taxon>Strigeidida</taxon>
        <taxon>Schistosomatoidea</taxon>
        <taxon>Schistosomatidae</taxon>
        <taxon>Schistosoma</taxon>
    </lineage>
</organism>
<dbReference type="EMBL" id="QMKO01002111">
    <property type="protein sequence ID" value="RTG84735.1"/>
    <property type="molecule type" value="Genomic_DNA"/>
</dbReference>
<evidence type="ECO:0000256" key="4">
    <source>
        <dbReference type="ARBA" id="ARBA00022803"/>
    </source>
</evidence>
<protein>
    <recommendedName>
        <fullName evidence="6">LRP2-binding protein</fullName>
    </recommendedName>
</protein>
<evidence type="ECO:0000256" key="5">
    <source>
        <dbReference type="ARBA" id="ARBA00037614"/>
    </source>
</evidence>
<dbReference type="Gene3D" id="1.25.40.10">
    <property type="entry name" value="Tetratricopeptide repeat domain"/>
    <property type="match status" value="1"/>
</dbReference>
<dbReference type="PANTHER" id="PTHR44554:SF1">
    <property type="entry name" value="LRP2-BINDING PROTEIN"/>
    <property type="match status" value="1"/>
</dbReference>
<keyword evidence="7" id="KW-0812">Transmembrane</keyword>
<evidence type="ECO:0000313" key="9">
    <source>
        <dbReference type="Proteomes" id="UP000290809"/>
    </source>
</evidence>
<dbReference type="GO" id="GO:0005737">
    <property type="term" value="C:cytoplasm"/>
    <property type="evidence" value="ECO:0007669"/>
    <property type="project" value="UniProtKB-SubCell"/>
</dbReference>
<keyword evidence="9" id="KW-1185">Reference proteome</keyword>
<dbReference type="Proteomes" id="UP000290809">
    <property type="component" value="Unassembled WGS sequence"/>
</dbReference>
<dbReference type="InterPro" id="IPR052323">
    <property type="entry name" value="LRP2-binding"/>
</dbReference>
<name>A0A430QAM0_SCHBO</name>
<comment type="caution">
    <text evidence="8">The sequence shown here is derived from an EMBL/GenBank/DDBJ whole genome shotgun (WGS) entry which is preliminary data.</text>
</comment>
<dbReference type="InterPro" id="IPR011990">
    <property type="entry name" value="TPR-like_helical_dom_sf"/>
</dbReference>
<keyword evidence="4" id="KW-0802">TPR repeat</keyword>
<reference evidence="8 9" key="1">
    <citation type="journal article" date="2019" name="PLoS Pathog.">
        <title>Genome sequence of the bovine parasite Schistosoma bovis Tanzania.</title>
        <authorList>
            <person name="Oey H."/>
            <person name="Zakrzewski M."/>
            <person name="Gobert G."/>
            <person name="Gravermann K."/>
            <person name="Stoye J."/>
            <person name="Jones M."/>
            <person name="Mcmanus D."/>
            <person name="Krause L."/>
        </authorList>
    </citation>
    <scope>NUCLEOTIDE SEQUENCE [LARGE SCALE GENOMIC DNA]</scope>
    <source>
        <strain evidence="8 9">TAN1997</strain>
    </source>
</reference>